<evidence type="ECO:0000256" key="6">
    <source>
        <dbReference type="ARBA" id="ARBA00022833"/>
    </source>
</evidence>
<dbReference type="InterPro" id="IPR036398">
    <property type="entry name" value="CA_dom_sf"/>
</dbReference>
<dbReference type="InterPro" id="IPR018338">
    <property type="entry name" value="Carbonic_anhydrase_a-class_CS"/>
</dbReference>
<reference evidence="11" key="1">
    <citation type="journal article" date="2020" name="bioRxiv">
        <title>Comparative genomics of Chlamydomonas.</title>
        <authorList>
            <person name="Craig R.J."/>
            <person name="Hasan A.R."/>
            <person name="Ness R.W."/>
            <person name="Keightley P.D."/>
        </authorList>
    </citation>
    <scope>NUCLEOTIDE SEQUENCE</scope>
    <source>
        <strain evidence="11">CCAP 11/173</strain>
    </source>
</reference>
<dbReference type="Gene3D" id="3.10.200.10">
    <property type="entry name" value="Alpha carbonic anhydrase"/>
    <property type="match status" value="1"/>
</dbReference>
<evidence type="ECO:0000256" key="7">
    <source>
        <dbReference type="ARBA" id="ARBA00023239"/>
    </source>
</evidence>
<proteinExistence type="inferred from homology"/>
<dbReference type="Proteomes" id="UP000613740">
    <property type="component" value="Unassembled WGS sequence"/>
</dbReference>
<comment type="caution">
    <text evidence="11">The sequence shown here is derived from an EMBL/GenBank/DDBJ whole genome shotgun (WGS) entry which is preliminary data.</text>
</comment>
<name>A0A835WRQ8_9CHLO</name>
<dbReference type="SUPFAM" id="SSF51069">
    <property type="entry name" value="Carbonic anhydrase"/>
    <property type="match status" value="1"/>
</dbReference>
<keyword evidence="9" id="KW-0732">Signal</keyword>
<sequence length="387" mass="42837">MSRHMALLLVALALAGCAQACIYKFGTSPDSKATHTGDHWDHSLNGENWEGKDAAGKPWVCKTGRKQSPINVPQYHVLDEKGSKIASGLQTKWSYPDLISNGTSVQVINNGHTIQVQWTYNYEGHATIAIPATHNESTPIVEVLHMHSGDASDRVTAVPTQFHFHSTSEHLLAGKIFPLELHIVHKITEKLEACKGGCFSVTGILFQLDNGPDNELLEAIFAHMPTREGTFTNLPAGTAIKLAELLPTDRDYVTYEGSLTTPPCSEGLLWHVMTHPQRISFGQWNRYRLAVGEKECNHTEAAAGAEEAGPHHHHHHHHRRLLHNHAAKLEEVASAAVSAEPKPYFRRVLEATEENPDAYTCKTVAFGQNFRNAQYANGRTIKLARDE</sequence>
<dbReference type="PANTHER" id="PTHR18952">
    <property type="entry name" value="CARBONIC ANHYDRASE"/>
    <property type="match status" value="1"/>
</dbReference>
<comment type="catalytic activity">
    <reaction evidence="8 9">
        <text>hydrogencarbonate + H(+) = CO2 + H2O</text>
        <dbReference type="Rhea" id="RHEA:10748"/>
        <dbReference type="ChEBI" id="CHEBI:15377"/>
        <dbReference type="ChEBI" id="CHEBI:15378"/>
        <dbReference type="ChEBI" id="CHEBI:16526"/>
        <dbReference type="ChEBI" id="CHEBI:17544"/>
        <dbReference type="EC" id="4.2.1.1"/>
    </reaction>
</comment>
<evidence type="ECO:0000256" key="8">
    <source>
        <dbReference type="ARBA" id="ARBA00048348"/>
    </source>
</evidence>
<organism evidence="11 12">
    <name type="scientific">Chlamydomonas schloesseri</name>
    <dbReference type="NCBI Taxonomy" id="2026947"/>
    <lineage>
        <taxon>Eukaryota</taxon>
        <taxon>Viridiplantae</taxon>
        <taxon>Chlorophyta</taxon>
        <taxon>core chlorophytes</taxon>
        <taxon>Chlorophyceae</taxon>
        <taxon>CS clade</taxon>
        <taxon>Chlamydomonadales</taxon>
        <taxon>Chlamydomonadaceae</taxon>
        <taxon>Chlamydomonas</taxon>
    </lineage>
</organism>
<keyword evidence="6 9" id="KW-0862">Zinc</keyword>
<dbReference type="PROSITE" id="PS51144">
    <property type="entry name" value="ALPHA_CA_2"/>
    <property type="match status" value="1"/>
</dbReference>
<evidence type="ECO:0000256" key="2">
    <source>
        <dbReference type="ARBA" id="ARBA00002904"/>
    </source>
</evidence>
<evidence type="ECO:0000256" key="5">
    <source>
        <dbReference type="ARBA" id="ARBA00022723"/>
    </source>
</evidence>
<evidence type="ECO:0000256" key="3">
    <source>
        <dbReference type="ARBA" id="ARBA00010718"/>
    </source>
</evidence>
<comment type="cofactor">
    <cofactor evidence="1 9">
        <name>Zn(2+)</name>
        <dbReference type="ChEBI" id="CHEBI:29105"/>
    </cofactor>
</comment>
<dbReference type="SMART" id="SM01057">
    <property type="entry name" value="Carb_anhydrase"/>
    <property type="match status" value="1"/>
</dbReference>
<dbReference type="GO" id="GO:0008270">
    <property type="term" value="F:zinc ion binding"/>
    <property type="evidence" value="ECO:0007669"/>
    <property type="project" value="UniProtKB-UniRule"/>
</dbReference>
<dbReference type="InterPro" id="IPR023561">
    <property type="entry name" value="Carbonic_anhydrase_a-class"/>
</dbReference>
<gene>
    <name evidence="11" type="ORF">HYH02_003165</name>
</gene>
<comment type="similarity">
    <text evidence="3 9">Belongs to the alpha-carbonic anhydrase family.</text>
</comment>
<feature type="chain" id="PRO_5033100926" description="Carbonic anhydrase" evidence="9">
    <location>
        <begin position="21"/>
        <end position="387"/>
    </location>
</feature>
<accession>A0A835WRQ8</accession>
<feature type="domain" description="Alpha-carbonic anhydrase" evidence="10">
    <location>
        <begin position="38"/>
        <end position="325"/>
    </location>
</feature>
<dbReference type="InterPro" id="IPR001148">
    <property type="entry name" value="CA_dom"/>
</dbReference>
<comment type="function">
    <text evidence="2 9">Reversible hydration of carbon dioxide.</text>
</comment>
<evidence type="ECO:0000259" key="10">
    <source>
        <dbReference type="PROSITE" id="PS51144"/>
    </source>
</evidence>
<keyword evidence="5 9" id="KW-0479">Metal-binding</keyword>
<evidence type="ECO:0000256" key="4">
    <source>
        <dbReference type="ARBA" id="ARBA00012925"/>
    </source>
</evidence>
<evidence type="ECO:0000256" key="1">
    <source>
        <dbReference type="ARBA" id="ARBA00001947"/>
    </source>
</evidence>
<dbReference type="PROSITE" id="PS00162">
    <property type="entry name" value="ALPHA_CA_1"/>
    <property type="match status" value="1"/>
</dbReference>
<dbReference type="InterPro" id="IPR041891">
    <property type="entry name" value="Alpha_CA_prokaryot-like"/>
</dbReference>
<keyword evidence="7 9" id="KW-0456">Lyase</keyword>
<dbReference type="AlphaFoldDB" id="A0A835WRQ8"/>
<dbReference type="PROSITE" id="PS51257">
    <property type="entry name" value="PROKAR_LIPOPROTEIN"/>
    <property type="match status" value="1"/>
</dbReference>
<dbReference type="EMBL" id="JAEHOD010000006">
    <property type="protein sequence ID" value="KAG2452133.1"/>
    <property type="molecule type" value="Genomic_DNA"/>
</dbReference>
<dbReference type="CDD" id="cd03124">
    <property type="entry name" value="alpha_CA_prokaryotic_like"/>
    <property type="match status" value="1"/>
</dbReference>
<dbReference type="OrthoDB" id="545904at2759"/>
<dbReference type="Pfam" id="PF00194">
    <property type="entry name" value="Carb_anhydrase"/>
    <property type="match status" value="1"/>
</dbReference>
<evidence type="ECO:0000256" key="9">
    <source>
        <dbReference type="RuleBase" id="RU367011"/>
    </source>
</evidence>
<evidence type="ECO:0000313" key="12">
    <source>
        <dbReference type="Proteomes" id="UP000613740"/>
    </source>
</evidence>
<protein>
    <recommendedName>
        <fullName evidence="4 9">Carbonic anhydrase</fullName>
        <ecNumber evidence="4 9">4.2.1.1</ecNumber>
    </recommendedName>
</protein>
<keyword evidence="12" id="KW-1185">Reference proteome</keyword>
<feature type="signal peptide" evidence="9">
    <location>
        <begin position="1"/>
        <end position="20"/>
    </location>
</feature>
<dbReference type="GO" id="GO:0004089">
    <property type="term" value="F:carbonate dehydratase activity"/>
    <property type="evidence" value="ECO:0007669"/>
    <property type="project" value="UniProtKB-UniRule"/>
</dbReference>
<dbReference type="EC" id="4.2.1.1" evidence="4 9"/>
<dbReference type="PANTHER" id="PTHR18952:SF265">
    <property type="entry name" value="CARBONIC ANHYDRASE"/>
    <property type="match status" value="1"/>
</dbReference>
<evidence type="ECO:0000313" key="11">
    <source>
        <dbReference type="EMBL" id="KAG2452133.1"/>
    </source>
</evidence>